<reference evidence="4 5" key="1">
    <citation type="submission" date="2018-05" db="EMBL/GenBank/DDBJ databases">
        <title>Whole genome sequencing for identification of molecular markers to develop diagnostic detection tools for the regulated plant pathogen Lachnellula willkommii.</title>
        <authorList>
            <person name="Giroux E."/>
            <person name="Bilodeau G."/>
        </authorList>
    </citation>
    <scope>NUCLEOTIDE SEQUENCE [LARGE SCALE GENOMIC DNA]</scope>
    <source>
        <strain evidence="4 5">CBS 203.66</strain>
    </source>
</reference>
<dbReference type="InterPro" id="IPR008030">
    <property type="entry name" value="NmrA-like"/>
</dbReference>
<keyword evidence="2" id="KW-0521">NADP</keyword>
<dbReference type="Proteomes" id="UP000469559">
    <property type="component" value="Unassembled WGS sequence"/>
</dbReference>
<evidence type="ECO:0000313" key="4">
    <source>
        <dbReference type="EMBL" id="TVY21867.1"/>
    </source>
</evidence>
<evidence type="ECO:0000256" key="2">
    <source>
        <dbReference type="ARBA" id="ARBA00022857"/>
    </source>
</evidence>
<sequence>MAKNFVVFGATGAQGGSVTLELLKARNNNNSNTSNINKYNILAVTRNPHSPRALALSLAGATLVRANTEDVHSLHQLLQDAHAHLIFVVTDFLGVDGDSARELQQGLNVIEAASSPACLDTLEGVIWSSLPDARRQPVAYENMVHFNSKRAISERLWSSPLRSKVTEVWLAAYYENFVNSWGIYEPRKQPDGSYILQYPINADSKIPFMSVVDLGKLITVIIEDPTKYHTKVVSFVSEWHTPLELLESFRKATGVEAKFQSMTTEQFKQHLETSLHFPANVALSMAENLSCYRTNPNMITDYTDYASKDLLQGLKTWDDF</sequence>
<dbReference type="CDD" id="cd05251">
    <property type="entry name" value="NmrA_like_SDR_a"/>
    <property type="match status" value="1"/>
</dbReference>
<dbReference type="PANTHER" id="PTHR42748:SF31">
    <property type="entry name" value="NMRA-LIKE DOMAIN-CONTAINING PROTEIN-RELATED"/>
    <property type="match status" value="1"/>
</dbReference>
<dbReference type="InterPro" id="IPR051164">
    <property type="entry name" value="NmrA-like_oxidored"/>
</dbReference>
<gene>
    <name evidence="4" type="primary">NMRAL1_6</name>
    <name evidence="4" type="ORF">LARI1_G000286</name>
</gene>
<comment type="similarity">
    <text evidence="1">Belongs to the NmrA-type oxidoreductase family.</text>
</comment>
<accession>A0A8T9BPE7</accession>
<dbReference type="Gene3D" id="3.40.50.720">
    <property type="entry name" value="NAD(P)-binding Rossmann-like Domain"/>
    <property type="match status" value="1"/>
</dbReference>
<evidence type="ECO:0000259" key="3">
    <source>
        <dbReference type="Pfam" id="PF05368"/>
    </source>
</evidence>
<keyword evidence="5" id="KW-1185">Reference proteome</keyword>
<dbReference type="EMBL" id="QGMF01000004">
    <property type="protein sequence ID" value="TVY21867.1"/>
    <property type="molecule type" value="Genomic_DNA"/>
</dbReference>
<dbReference type="GO" id="GO:0005634">
    <property type="term" value="C:nucleus"/>
    <property type="evidence" value="ECO:0007669"/>
    <property type="project" value="TreeGrafter"/>
</dbReference>
<dbReference type="OrthoDB" id="300709at2759"/>
<dbReference type="InterPro" id="IPR036291">
    <property type="entry name" value="NAD(P)-bd_dom_sf"/>
</dbReference>
<evidence type="ECO:0000313" key="5">
    <source>
        <dbReference type="Proteomes" id="UP000469559"/>
    </source>
</evidence>
<proteinExistence type="inferred from homology"/>
<dbReference type="Gene3D" id="3.90.25.10">
    <property type="entry name" value="UDP-galactose 4-epimerase, domain 1"/>
    <property type="match status" value="1"/>
</dbReference>
<protein>
    <submittedName>
        <fullName evidence="4">NmrA-like family domain-containing protein 1</fullName>
    </submittedName>
</protein>
<dbReference type="AlphaFoldDB" id="A0A8T9BPE7"/>
<dbReference type="PANTHER" id="PTHR42748">
    <property type="entry name" value="NITROGEN METABOLITE REPRESSION PROTEIN NMRA FAMILY MEMBER"/>
    <property type="match status" value="1"/>
</dbReference>
<evidence type="ECO:0000256" key="1">
    <source>
        <dbReference type="ARBA" id="ARBA00006328"/>
    </source>
</evidence>
<comment type="caution">
    <text evidence="4">The sequence shown here is derived from an EMBL/GenBank/DDBJ whole genome shotgun (WGS) entry which is preliminary data.</text>
</comment>
<dbReference type="Pfam" id="PF05368">
    <property type="entry name" value="NmrA"/>
    <property type="match status" value="1"/>
</dbReference>
<organism evidence="4 5">
    <name type="scientific">Lachnellula arida</name>
    <dbReference type="NCBI Taxonomy" id="1316785"/>
    <lineage>
        <taxon>Eukaryota</taxon>
        <taxon>Fungi</taxon>
        <taxon>Dikarya</taxon>
        <taxon>Ascomycota</taxon>
        <taxon>Pezizomycotina</taxon>
        <taxon>Leotiomycetes</taxon>
        <taxon>Helotiales</taxon>
        <taxon>Lachnaceae</taxon>
        <taxon>Lachnellula</taxon>
    </lineage>
</organism>
<name>A0A8T9BPE7_9HELO</name>
<feature type="domain" description="NmrA-like" evidence="3">
    <location>
        <begin position="3"/>
        <end position="320"/>
    </location>
</feature>
<dbReference type="SUPFAM" id="SSF51735">
    <property type="entry name" value="NAD(P)-binding Rossmann-fold domains"/>
    <property type="match status" value="1"/>
</dbReference>